<reference evidence="2" key="1">
    <citation type="journal article" date="2014" name="Nat. Genet.">
        <title>A reference genome for common bean and genome-wide analysis of dual domestications.</title>
        <authorList>
            <person name="Schmutz J."/>
            <person name="McClean P.E."/>
            <person name="Mamidi S."/>
            <person name="Wu G.A."/>
            <person name="Cannon S.B."/>
            <person name="Grimwood J."/>
            <person name="Jenkins J."/>
            <person name="Shu S."/>
            <person name="Song Q."/>
            <person name="Chavarro C."/>
            <person name="Torres-Torres M."/>
            <person name="Geffroy V."/>
            <person name="Moghaddam S.M."/>
            <person name="Gao D."/>
            <person name="Abernathy B."/>
            <person name="Barry K."/>
            <person name="Blair M."/>
            <person name="Brick M.A."/>
            <person name="Chovatia M."/>
            <person name="Gepts P."/>
            <person name="Goodstein D.M."/>
            <person name="Gonzales M."/>
            <person name="Hellsten U."/>
            <person name="Hyten D.L."/>
            <person name="Jia G."/>
            <person name="Kelly J.D."/>
            <person name="Kudrna D."/>
            <person name="Lee R."/>
            <person name="Richard M.M."/>
            <person name="Miklas P.N."/>
            <person name="Osorno J.M."/>
            <person name="Rodrigues J."/>
            <person name="Thareau V."/>
            <person name="Urrea C.A."/>
            <person name="Wang M."/>
            <person name="Yu Y."/>
            <person name="Zhang M."/>
            <person name="Wing R.A."/>
            <person name="Cregan P.B."/>
            <person name="Rokhsar D.S."/>
            <person name="Jackson S.A."/>
        </authorList>
    </citation>
    <scope>NUCLEOTIDE SEQUENCE [LARGE SCALE GENOMIC DNA]</scope>
    <source>
        <strain evidence="2">cv. G19833</strain>
    </source>
</reference>
<organism evidence="1 2">
    <name type="scientific">Phaseolus vulgaris</name>
    <name type="common">Kidney bean</name>
    <name type="synonym">French bean</name>
    <dbReference type="NCBI Taxonomy" id="3885"/>
    <lineage>
        <taxon>Eukaryota</taxon>
        <taxon>Viridiplantae</taxon>
        <taxon>Streptophyta</taxon>
        <taxon>Embryophyta</taxon>
        <taxon>Tracheophyta</taxon>
        <taxon>Spermatophyta</taxon>
        <taxon>Magnoliopsida</taxon>
        <taxon>eudicotyledons</taxon>
        <taxon>Gunneridae</taxon>
        <taxon>Pentapetalae</taxon>
        <taxon>rosids</taxon>
        <taxon>fabids</taxon>
        <taxon>Fabales</taxon>
        <taxon>Fabaceae</taxon>
        <taxon>Papilionoideae</taxon>
        <taxon>50 kb inversion clade</taxon>
        <taxon>NPAAA clade</taxon>
        <taxon>indigoferoid/millettioid clade</taxon>
        <taxon>Phaseoleae</taxon>
        <taxon>Phaseolus</taxon>
    </lineage>
</organism>
<evidence type="ECO:0000313" key="2">
    <source>
        <dbReference type="Proteomes" id="UP000000226"/>
    </source>
</evidence>
<evidence type="ECO:0000313" key="1">
    <source>
        <dbReference type="EMBL" id="ESW17175.1"/>
    </source>
</evidence>
<gene>
    <name evidence="1" type="ORF">PHAVU_007G2173000g</name>
</gene>
<name>V7BJH1_PHAVU</name>
<dbReference type="Gene3D" id="3.80.10.10">
    <property type="entry name" value="Ribonuclease Inhibitor"/>
    <property type="match status" value="1"/>
</dbReference>
<dbReference type="SUPFAM" id="SSF52047">
    <property type="entry name" value="RNI-like"/>
    <property type="match status" value="1"/>
</dbReference>
<protein>
    <submittedName>
        <fullName evidence="1">Uncharacterized protein</fullName>
    </submittedName>
</protein>
<dbReference type="Gramene" id="ESW17175">
    <property type="protein sequence ID" value="ESW17175"/>
    <property type="gene ID" value="PHAVU_007G2173000g"/>
</dbReference>
<proteinExistence type="predicted"/>
<accession>V7BJH1</accession>
<dbReference type="EMBL" id="CM002294">
    <property type="protein sequence ID" value="ESW17175.1"/>
    <property type="molecule type" value="Genomic_DNA"/>
</dbReference>
<sequence length="84" mass="9566">MKAIKEGAAKKKLVCFYITARGHNMEVLVLKDCRKLTNASIKVIAEHCPGLCTLDLMYFGQLDGFIHGISYKYFHTLKLCRNPF</sequence>
<feature type="non-terminal residue" evidence="1">
    <location>
        <position position="84"/>
    </location>
</feature>
<dbReference type="STRING" id="3885.V7BJH1"/>
<dbReference type="InterPro" id="IPR032675">
    <property type="entry name" value="LRR_dom_sf"/>
</dbReference>
<dbReference type="Proteomes" id="UP000000226">
    <property type="component" value="Chromosome 7"/>
</dbReference>
<dbReference type="AlphaFoldDB" id="V7BJH1"/>
<dbReference type="OrthoDB" id="1435951at2759"/>
<keyword evidence="2" id="KW-1185">Reference proteome</keyword>